<keyword evidence="2" id="KW-1185">Reference proteome</keyword>
<reference evidence="2" key="1">
    <citation type="journal article" date="2019" name="Int. J. Syst. Evol. Microbiol.">
        <title>The Global Catalogue of Microorganisms (GCM) 10K type strain sequencing project: providing services to taxonomists for standard genome sequencing and annotation.</title>
        <authorList>
            <consortium name="The Broad Institute Genomics Platform"/>
            <consortium name="The Broad Institute Genome Sequencing Center for Infectious Disease"/>
            <person name="Wu L."/>
            <person name="Ma J."/>
        </authorList>
    </citation>
    <scope>NUCLEOTIDE SEQUENCE [LARGE SCALE GENOMIC DNA]</scope>
    <source>
        <strain evidence="2">JCM 11117</strain>
    </source>
</reference>
<evidence type="ECO:0000313" key="2">
    <source>
        <dbReference type="Proteomes" id="UP001499967"/>
    </source>
</evidence>
<comment type="caution">
    <text evidence="1">The sequence shown here is derived from an EMBL/GenBank/DDBJ whole genome shotgun (WGS) entry which is preliminary data.</text>
</comment>
<dbReference type="Proteomes" id="UP001499967">
    <property type="component" value="Unassembled WGS sequence"/>
</dbReference>
<sequence>MRLPGPLILLAGFVILGAIAAAPRATADPIPGFSFDPAKLEVRMSSCMEYRVGPSEVLMGWLNIRTGDQRQWRCSSLRHMLLDDEGRPAHDPYENIPDFMRCVDKVVSYGFPRKGDPGNTRLIYQYNGTSRRAEVVVNDATGHIVTIYTSVSNDWTGCANAL</sequence>
<gene>
    <name evidence="1" type="ORF">GCM10009559_12070</name>
</gene>
<dbReference type="RefSeq" id="WP_343939794.1">
    <property type="nucleotide sequence ID" value="NZ_BAAAHP010000033.1"/>
</dbReference>
<protein>
    <submittedName>
        <fullName evidence="1">Uncharacterized protein</fullName>
    </submittedName>
</protein>
<accession>A0ABP3ZT25</accession>
<organism evidence="1 2">
    <name type="scientific">Pseudonocardia zijingensis</name>
    <dbReference type="NCBI Taxonomy" id="153376"/>
    <lineage>
        <taxon>Bacteria</taxon>
        <taxon>Bacillati</taxon>
        <taxon>Actinomycetota</taxon>
        <taxon>Actinomycetes</taxon>
        <taxon>Pseudonocardiales</taxon>
        <taxon>Pseudonocardiaceae</taxon>
        <taxon>Pseudonocardia</taxon>
    </lineage>
</organism>
<evidence type="ECO:0000313" key="1">
    <source>
        <dbReference type="EMBL" id="GAA0926745.1"/>
    </source>
</evidence>
<name>A0ABP3ZT25_9PSEU</name>
<dbReference type="EMBL" id="BAAAHP010000033">
    <property type="protein sequence ID" value="GAA0926745.1"/>
    <property type="molecule type" value="Genomic_DNA"/>
</dbReference>
<proteinExistence type="predicted"/>